<evidence type="ECO:0000256" key="1">
    <source>
        <dbReference type="ARBA" id="ARBA00004651"/>
    </source>
</evidence>
<dbReference type="Pfam" id="PF12501">
    <property type="entry name" value="DUF3708"/>
    <property type="match status" value="1"/>
</dbReference>
<proteinExistence type="inferred from homology"/>
<dbReference type="InterPro" id="IPR022182">
    <property type="entry name" value="PstC_N"/>
</dbReference>
<evidence type="ECO:0000313" key="9">
    <source>
        <dbReference type="EMBL" id="TGY94029.1"/>
    </source>
</evidence>
<dbReference type="GO" id="GO:0005315">
    <property type="term" value="F:phosphate transmembrane transporter activity"/>
    <property type="evidence" value="ECO:0007669"/>
    <property type="project" value="InterPro"/>
</dbReference>
<dbReference type="NCBIfam" id="TIGR02138">
    <property type="entry name" value="phosphate_pstC"/>
    <property type="match status" value="1"/>
</dbReference>
<evidence type="ECO:0000259" key="8">
    <source>
        <dbReference type="PROSITE" id="PS50928"/>
    </source>
</evidence>
<dbReference type="InterPro" id="IPR035906">
    <property type="entry name" value="MetI-like_sf"/>
</dbReference>
<evidence type="ECO:0000256" key="7">
    <source>
        <dbReference type="SAM" id="Coils"/>
    </source>
</evidence>
<keyword evidence="10" id="KW-1185">Reference proteome</keyword>
<protein>
    <recommendedName>
        <fullName evidence="6">Phosphate transport system permease protein</fullName>
    </recommendedName>
</protein>
<dbReference type="OrthoDB" id="9785113at2"/>
<evidence type="ECO:0000256" key="2">
    <source>
        <dbReference type="ARBA" id="ARBA00022692"/>
    </source>
</evidence>
<feature type="transmembrane region" description="Helical" evidence="5">
    <location>
        <begin position="228"/>
        <end position="248"/>
    </location>
</feature>
<dbReference type="RefSeq" id="WP_135943224.1">
    <property type="nucleotide sequence ID" value="NZ_BMEI01000001.1"/>
</dbReference>
<reference evidence="9 10" key="1">
    <citation type="journal article" date="2013" name="Int. J. Syst. Evol. Microbiol.">
        <title>Marinicauda pacifica gen. nov., sp. nov., a prosthecate alphaproteobacterium of the family Hyphomonadaceae isolated from deep seawater.</title>
        <authorList>
            <person name="Zhang X.Y."/>
            <person name="Li G.W."/>
            <person name="Wang C.S."/>
            <person name="Zhang Y.J."/>
            <person name="Xu X.W."/>
            <person name="Li H."/>
            <person name="Liu A."/>
            <person name="Liu C."/>
            <person name="Xie B.B."/>
            <person name="Qin Q.L."/>
            <person name="Xu Z."/>
            <person name="Chen X.L."/>
            <person name="Zhou B.C."/>
            <person name="Zhang Y.Z."/>
        </authorList>
    </citation>
    <scope>NUCLEOTIDE SEQUENCE [LARGE SCALE GENOMIC DNA]</scope>
    <source>
        <strain evidence="9 10">P-1 km-3</strain>
    </source>
</reference>
<gene>
    <name evidence="9" type="primary">pstC</name>
    <name evidence="9" type="ORF">E5162_01700</name>
</gene>
<sequence length="564" mass="60305">MQISLFTVLILMVLTAVGFLVGRRRAYAVSSGHASRLHSLPSYYGYYIALWTGVPAFILLAIYGMFGNDAVNALAGAQMHRAGEPVHAQFEQALSDDEDIARLEAELATLENRRIYAREAIERDSELVPAAGEYPAQSPAERQQALSSEINRLAAEREARAEVLAGQVEAQTDDALARAGFVYSRLSDERRELMINDARAIAFGEGVASRETPEINALASAMRPFHEVLRSSMALAALALAIGGLAYARSRISSSFRARNRVEGAISVLLLLASVIAIATTIGIVLSLLFESVRFFSAINWRIDEFLLGTQWSPQIAIREGQVGQTGAFGAVPLFAGTALITVIAMLVAVPVGLFAAIYLSEYASTGVRGWAKPVLEILAGIPTVVYGFFALLTVGPLLRDALLLLGYENAVTQSALAAGLVMGVMIIPFVSSLADDVINAVPQSLRDGAYAMGATKSETVRQVIFPAALPGIVGAVLLAVSRAVGETMIVVMAAGQGANLTANPLESVTTITVQIVMLLTGDQEFDSPKTLSAFALGLVLFVLTLILNVIALRVVQRYREKYD</sequence>
<dbReference type="GO" id="GO:0006817">
    <property type="term" value="P:phosphate ion transport"/>
    <property type="evidence" value="ECO:0007669"/>
    <property type="project" value="UniProtKB-KW"/>
</dbReference>
<dbReference type="InterPro" id="IPR000515">
    <property type="entry name" value="MetI-like"/>
</dbReference>
<evidence type="ECO:0000256" key="4">
    <source>
        <dbReference type="ARBA" id="ARBA00023136"/>
    </source>
</evidence>
<dbReference type="Gene3D" id="1.10.3720.10">
    <property type="entry name" value="MetI-like"/>
    <property type="match status" value="1"/>
</dbReference>
<name>A0A4V6RF99_9PROT</name>
<organism evidence="9 10">
    <name type="scientific">Marinicauda pacifica</name>
    <dbReference type="NCBI Taxonomy" id="1133559"/>
    <lineage>
        <taxon>Bacteria</taxon>
        <taxon>Pseudomonadati</taxon>
        <taxon>Pseudomonadota</taxon>
        <taxon>Alphaproteobacteria</taxon>
        <taxon>Maricaulales</taxon>
        <taxon>Maricaulaceae</taxon>
        <taxon>Marinicauda</taxon>
    </lineage>
</organism>
<evidence type="ECO:0000256" key="3">
    <source>
        <dbReference type="ARBA" id="ARBA00022989"/>
    </source>
</evidence>
<keyword evidence="5" id="KW-0813">Transport</keyword>
<keyword evidence="6" id="KW-1003">Cell membrane</keyword>
<feature type="transmembrane region" description="Helical" evidence="5">
    <location>
        <begin position="268"/>
        <end position="290"/>
    </location>
</feature>
<dbReference type="CDD" id="cd06261">
    <property type="entry name" value="TM_PBP2"/>
    <property type="match status" value="1"/>
</dbReference>
<dbReference type="AlphaFoldDB" id="A0A4V6RF99"/>
<feature type="transmembrane region" description="Helical" evidence="5">
    <location>
        <begin position="411"/>
        <end position="431"/>
    </location>
</feature>
<feature type="transmembrane region" description="Helical" evidence="5">
    <location>
        <begin position="334"/>
        <end position="358"/>
    </location>
</feature>
<feature type="transmembrane region" description="Helical" evidence="5">
    <location>
        <begin position="44"/>
        <end position="66"/>
    </location>
</feature>
<feature type="coiled-coil region" evidence="7">
    <location>
        <begin position="93"/>
        <end position="120"/>
    </location>
</feature>
<dbReference type="EMBL" id="SRXV01000001">
    <property type="protein sequence ID" value="TGY94029.1"/>
    <property type="molecule type" value="Genomic_DNA"/>
</dbReference>
<dbReference type="Pfam" id="PF00528">
    <property type="entry name" value="BPD_transp_1"/>
    <property type="match status" value="1"/>
</dbReference>
<keyword evidence="6" id="KW-0997">Cell inner membrane</keyword>
<keyword evidence="2 5" id="KW-0812">Transmembrane</keyword>
<dbReference type="Proteomes" id="UP000305451">
    <property type="component" value="Unassembled WGS sequence"/>
</dbReference>
<comment type="subcellular location">
    <subcellularLocation>
        <location evidence="6">Cell inner membrane</location>
        <topology evidence="6">Multi-pass membrane protein</topology>
    </subcellularLocation>
    <subcellularLocation>
        <location evidence="1 5">Cell membrane</location>
        <topology evidence="1 5">Multi-pass membrane protein</topology>
    </subcellularLocation>
</comment>
<evidence type="ECO:0000256" key="6">
    <source>
        <dbReference type="RuleBase" id="RU363054"/>
    </source>
</evidence>
<comment type="function">
    <text evidence="6">Part of the binding-protein-dependent transport system for phosphate; probably responsible for the translocation of the substrate across the membrane.</text>
</comment>
<keyword evidence="4 5" id="KW-0472">Membrane</keyword>
<evidence type="ECO:0000256" key="5">
    <source>
        <dbReference type="RuleBase" id="RU363032"/>
    </source>
</evidence>
<dbReference type="PANTHER" id="PTHR42727:SF1">
    <property type="entry name" value="PHOSPHATE TRANSPORT SYSTEM PERMEASE"/>
    <property type="match status" value="1"/>
</dbReference>
<feature type="transmembrane region" description="Helical" evidence="5">
    <location>
        <begin position="532"/>
        <end position="556"/>
    </location>
</feature>
<dbReference type="PROSITE" id="PS50928">
    <property type="entry name" value="ABC_TM1"/>
    <property type="match status" value="1"/>
</dbReference>
<dbReference type="PANTHER" id="PTHR42727">
    <property type="entry name" value="PHOSPHATE TRANSPORT SYSTEM PERMEASE PROTEIN"/>
    <property type="match status" value="1"/>
</dbReference>
<dbReference type="GO" id="GO:0005886">
    <property type="term" value="C:plasma membrane"/>
    <property type="evidence" value="ECO:0007669"/>
    <property type="project" value="UniProtKB-SubCell"/>
</dbReference>
<feature type="transmembrane region" description="Helical" evidence="5">
    <location>
        <begin position="378"/>
        <end position="399"/>
    </location>
</feature>
<keyword evidence="6" id="KW-0592">Phosphate transport</keyword>
<dbReference type="SUPFAM" id="SSF161098">
    <property type="entry name" value="MetI-like"/>
    <property type="match status" value="1"/>
</dbReference>
<comment type="similarity">
    <text evidence="6">Belongs to the binding-protein-dependent transport system permease family. CysTW subfamily.</text>
</comment>
<accession>A0A4V6RF99</accession>
<keyword evidence="7" id="KW-0175">Coiled coil</keyword>
<comment type="caution">
    <text evidence="9">The sequence shown here is derived from an EMBL/GenBank/DDBJ whole genome shotgun (WGS) entry which is preliminary data.</text>
</comment>
<dbReference type="InterPro" id="IPR011864">
    <property type="entry name" value="Phosphate_PstC"/>
</dbReference>
<evidence type="ECO:0000313" key="10">
    <source>
        <dbReference type="Proteomes" id="UP000305451"/>
    </source>
</evidence>
<feature type="domain" description="ABC transmembrane type-1" evidence="8">
    <location>
        <begin position="335"/>
        <end position="552"/>
    </location>
</feature>
<keyword evidence="3 5" id="KW-1133">Transmembrane helix</keyword>
<feature type="transmembrane region" description="Helical" evidence="5">
    <location>
        <begin position="464"/>
        <end position="486"/>
    </location>
</feature>